<proteinExistence type="predicted"/>
<evidence type="ECO:0000313" key="2">
    <source>
        <dbReference type="Proteomes" id="UP000664167"/>
    </source>
</evidence>
<evidence type="ECO:0000313" key="1">
    <source>
        <dbReference type="EMBL" id="MBO0514355.1"/>
    </source>
</evidence>
<name>A0A939JJK7_9ACTN</name>
<dbReference type="EMBL" id="JAFLRJ010000201">
    <property type="protein sequence ID" value="MBO0514355.1"/>
    <property type="molecule type" value="Genomic_DNA"/>
</dbReference>
<dbReference type="Proteomes" id="UP000664167">
    <property type="component" value="Unassembled WGS sequence"/>
</dbReference>
<accession>A0A939JJK7</accession>
<gene>
    <name evidence="1" type="ORF">J0695_21540</name>
</gene>
<reference evidence="1" key="1">
    <citation type="submission" date="2021-03" db="EMBL/GenBank/DDBJ databases">
        <title>Streptomyces poriferae sp. nov., a novel marine sponge-derived Actinobacteria species with anti-MRSA activity.</title>
        <authorList>
            <person name="Sandoval-Powers M."/>
            <person name="Kralova S."/>
            <person name="Nguyen G.-S."/>
            <person name="Fawwal D."/>
            <person name="Degnes K."/>
            <person name="Klinkenberg G."/>
            <person name="Sletta H."/>
            <person name="Wentzel A."/>
            <person name="Liles M.R."/>
        </authorList>
    </citation>
    <scope>NUCLEOTIDE SEQUENCE</scope>
    <source>
        <strain evidence="1">DSM 41794</strain>
    </source>
</reference>
<dbReference type="AlphaFoldDB" id="A0A939JJK7"/>
<keyword evidence="2" id="KW-1185">Reference proteome</keyword>
<organism evidence="1 2">
    <name type="scientific">Streptomyces beijiangensis</name>
    <dbReference type="NCBI Taxonomy" id="163361"/>
    <lineage>
        <taxon>Bacteria</taxon>
        <taxon>Bacillati</taxon>
        <taxon>Actinomycetota</taxon>
        <taxon>Actinomycetes</taxon>
        <taxon>Kitasatosporales</taxon>
        <taxon>Streptomycetaceae</taxon>
        <taxon>Streptomyces</taxon>
    </lineage>
</organism>
<dbReference type="RefSeq" id="WP_206963759.1">
    <property type="nucleotide sequence ID" value="NZ_BAAAJJ010000019.1"/>
</dbReference>
<comment type="caution">
    <text evidence="1">The sequence shown here is derived from an EMBL/GenBank/DDBJ whole genome shotgun (WGS) entry which is preliminary data.</text>
</comment>
<sequence>MSIARQIAQRFQILSESHQSHKFIAQPIQLRRNFRLRRDTVSPTGGSREQASYRRYFLPTEGEYDTR</sequence>
<protein>
    <submittedName>
        <fullName evidence="1">Uncharacterized protein</fullName>
    </submittedName>
</protein>